<feature type="domain" description="RRM" evidence="2">
    <location>
        <begin position="20"/>
        <end position="130"/>
    </location>
</feature>
<keyword evidence="1" id="KW-0694">RNA-binding</keyword>
<proteinExistence type="predicted"/>
<dbReference type="InterPro" id="IPR035979">
    <property type="entry name" value="RBD_domain_sf"/>
</dbReference>
<keyword evidence="4" id="KW-1185">Reference proteome</keyword>
<reference evidence="3 4" key="1">
    <citation type="submission" date="2022-05" db="EMBL/GenBank/DDBJ databases">
        <authorList>
            <consortium name="Genoscope - CEA"/>
            <person name="William W."/>
        </authorList>
    </citation>
    <scope>NUCLEOTIDE SEQUENCE [LARGE SCALE GENOMIC DNA]</scope>
</reference>
<dbReference type="InterPro" id="IPR040224">
    <property type="entry name" value="RDM1"/>
</dbReference>
<comment type="caution">
    <text evidence="3">The sequence shown here is derived from an EMBL/GenBank/DDBJ whole genome shotgun (WGS) entry which is preliminary data.</text>
</comment>
<protein>
    <recommendedName>
        <fullName evidence="2">RRM domain-containing protein</fullName>
    </recommendedName>
</protein>
<dbReference type="Pfam" id="PF25517">
    <property type="entry name" value="DSRM_RDM1"/>
    <property type="match status" value="1"/>
</dbReference>
<evidence type="ECO:0000256" key="1">
    <source>
        <dbReference type="PROSITE-ProRule" id="PRU00176"/>
    </source>
</evidence>
<dbReference type="SUPFAM" id="SSF54928">
    <property type="entry name" value="RNA-binding domain, RBD"/>
    <property type="match status" value="1"/>
</dbReference>
<dbReference type="PANTHER" id="PTHR31164:SF1">
    <property type="entry name" value="RAD52 MOTIF-CONTAINING PROTEIN 1"/>
    <property type="match status" value="1"/>
</dbReference>
<dbReference type="InterPro" id="IPR057652">
    <property type="entry name" value="DSRM_RDM1"/>
</dbReference>
<evidence type="ECO:0000313" key="4">
    <source>
        <dbReference type="Proteomes" id="UP001159405"/>
    </source>
</evidence>
<accession>A0ABN8P460</accession>
<dbReference type="PROSITE" id="PS50102">
    <property type="entry name" value="RRM"/>
    <property type="match status" value="1"/>
</dbReference>
<gene>
    <name evidence="3" type="ORF">PLOB_00036645</name>
</gene>
<dbReference type="Proteomes" id="UP001159405">
    <property type="component" value="Unassembled WGS sequence"/>
</dbReference>
<dbReference type="EMBL" id="CALNXK010000052">
    <property type="protein sequence ID" value="CAH3133108.1"/>
    <property type="molecule type" value="Genomic_DNA"/>
</dbReference>
<dbReference type="InterPro" id="IPR042525">
    <property type="entry name" value="Rad52_Rad59_Rad22_sf"/>
</dbReference>
<dbReference type="Gene3D" id="3.30.390.80">
    <property type="entry name" value="DNA repair protein Rad52/59/22"/>
    <property type="match status" value="1"/>
</dbReference>
<dbReference type="InterPro" id="IPR000504">
    <property type="entry name" value="RRM_dom"/>
</dbReference>
<dbReference type="SUPFAM" id="SSF54768">
    <property type="entry name" value="dsRNA-binding domain-like"/>
    <property type="match status" value="1"/>
</dbReference>
<dbReference type="PANTHER" id="PTHR31164">
    <property type="entry name" value="RAD52 MOTIF-CONTAINING PROTEIN 1"/>
    <property type="match status" value="1"/>
</dbReference>
<evidence type="ECO:0000259" key="2">
    <source>
        <dbReference type="PROSITE" id="PS50102"/>
    </source>
</evidence>
<evidence type="ECO:0000313" key="3">
    <source>
        <dbReference type="EMBL" id="CAH3133108.1"/>
    </source>
</evidence>
<name>A0ABN8P460_9CNID</name>
<sequence>MADIPSVELIEFVRPYSNEVNLYVTSISKRLDKETAQRASTVFSRFPKLQVKLLEIFSEFGLVYEVQVIDSSDYSEASEDSSVSNVNFNCSSMYAFVKFYSRRAASRAKGRISGRRLLAGQLLKVQFAQRRKGPENVQPPLYMAKCSELANYYFGFNGWTTRIVQIDRLTDQHNCDKQGKAITAMFRCVVRLEIKGCDFYCDGSGYGGDRDVIHQEKDPTKKIQLLGYAKKLAHRHAFENAFRRVIILSLDNGKVGVEINQKDIPELGSDDLKENGIINVNYFDEEPLSDSDEEQVAELEADGAN</sequence>
<organism evidence="3 4">
    <name type="scientific">Porites lobata</name>
    <dbReference type="NCBI Taxonomy" id="104759"/>
    <lineage>
        <taxon>Eukaryota</taxon>
        <taxon>Metazoa</taxon>
        <taxon>Cnidaria</taxon>
        <taxon>Anthozoa</taxon>
        <taxon>Hexacorallia</taxon>
        <taxon>Scleractinia</taxon>
        <taxon>Fungiina</taxon>
        <taxon>Poritidae</taxon>
        <taxon>Porites</taxon>
    </lineage>
</organism>